<gene>
    <name evidence="4" type="ORF">MEDL_29882</name>
</gene>
<protein>
    <recommendedName>
        <fullName evidence="3">Chromo domain-containing protein</fullName>
    </recommendedName>
</protein>
<dbReference type="AlphaFoldDB" id="A0A8S3S769"/>
<comment type="subcellular location">
    <subcellularLocation>
        <location evidence="1">Nucleus</location>
    </subcellularLocation>
</comment>
<dbReference type="Gene3D" id="2.40.50.40">
    <property type="match status" value="1"/>
</dbReference>
<dbReference type="EMBL" id="CAJPWZ010001472">
    <property type="protein sequence ID" value="CAG2216148.1"/>
    <property type="molecule type" value="Genomic_DNA"/>
</dbReference>
<dbReference type="Pfam" id="PF00385">
    <property type="entry name" value="Chromo"/>
    <property type="match status" value="1"/>
</dbReference>
<dbReference type="InterPro" id="IPR023779">
    <property type="entry name" value="Chromodomain_CS"/>
</dbReference>
<keyword evidence="5" id="KW-1185">Reference proteome</keyword>
<dbReference type="GO" id="GO:0005634">
    <property type="term" value="C:nucleus"/>
    <property type="evidence" value="ECO:0007669"/>
    <property type="project" value="UniProtKB-SubCell"/>
</dbReference>
<dbReference type="SUPFAM" id="SSF54160">
    <property type="entry name" value="Chromo domain-like"/>
    <property type="match status" value="1"/>
</dbReference>
<feature type="domain" description="Chromo" evidence="3">
    <location>
        <begin position="52"/>
        <end position="103"/>
    </location>
</feature>
<proteinExistence type="predicted"/>
<dbReference type="OrthoDB" id="436852at2759"/>
<evidence type="ECO:0000313" key="4">
    <source>
        <dbReference type="EMBL" id="CAG2216148.1"/>
    </source>
</evidence>
<dbReference type="InterPro" id="IPR023780">
    <property type="entry name" value="Chromo_domain"/>
</dbReference>
<evidence type="ECO:0000256" key="1">
    <source>
        <dbReference type="ARBA" id="ARBA00004123"/>
    </source>
</evidence>
<dbReference type="InterPro" id="IPR016197">
    <property type="entry name" value="Chromo-like_dom_sf"/>
</dbReference>
<evidence type="ECO:0000256" key="2">
    <source>
        <dbReference type="ARBA" id="ARBA00023242"/>
    </source>
</evidence>
<evidence type="ECO:0000313" key="5">
    <source>
        <dbReference type="Proteomes" id="UP000683360"/>
    </source>
</evidence>
<dbReference type="Proteomes" id="UP000683360">
    <property type="component" value="Unassembled WGS sequence"/>
</dbReference>
<reference evidence="4" key="1">
    <citation type="submission" date="2021-03" db="EMBL/GenBank/DDBJ databases">
        <authorList>
            <person name="Bekaert M."/>
        </authorList>
    </citation>
    <scope>NUCLEOTIDE SEQUENCE</scope>
</reference>
<comment type="caution">
    <text evidence="4">The sequence shown here is derived from an EMBL/GenBank/DDBJ whole genome shotgun (WGS) entry which is preliminary data.</text>
</comment>
<keyword evidence="2" id="KW-0539">Nucleus</keyword>
<dbReference type="InterPro" id="IPR000953">
    <property type="entry name" value="Chromo/chromo_shadow_dom"/>
</dbReference>
<dbReference type="PROSITE" id="PS50013">
    <property type="entry name" value="CHROMO_2"/>
    <property type="match status" value="1"/>
</dbReference>
<name>A0A8S3S769_MYTED</name>
<sequence length="276" mass="30342">MKIPRVSCTVSTAPASVVSDSSSSESDNSTTFSTVWTATPVVLESSGIVQSSISPNIVVSTHMASAPMPLLPLSGTIFLVKWKGYQLADCTWEPITHIPKPDLELFLKPEVCAGKLSAYANILQEAVQNRLSSTNSKISISFPTDVYRYVFGADANNSLLCLEDFSKLSLVVTGILNLTATVKFENEGKKFDEIHQRQQFRKLKTFTTFSEQALAFAESFGLKPLKIDLKSDKGKFVSVVLGEDTAEKENKTTYANLNSEDKDLLKQVVFYLITFA</sequence>
<evidence type="ECO:0000259" key="3">
    <source>
        <dbReference type="PROSITE" id="PS50013"/>
    </source>
</evidence>
<accession>A0A8S3S769</accession>
<dbReference type="PROSITE" id="PS00598">
    <property type="entry name" value="CHROMO_1"/>
    <property type="match status" value="1"/>
</dbReference>
<organism evidence="4 5">
    <name type="scientific">Mytilus edulis</name>
    <name type="common">Blue mussel</name>
    <dbReference type="NCBI Taxonomy" id="6550"/>
    <lineage>
        <taxon>Eukaryota</taxon>
        <taxon>Metazoa</taxon>
        <taxon>Spiralia</taxon>
        <taxon>Lophotrochozoa</taxon>
        <taxon>Mollusca</taxon>
        <taxon>Bivalvia</taxon>
        <taxon>Autobranchia</taxon>
        <taxon>Pteriomorphia</taxon>
        <taxon>Mytilida</taxon>
        <taxon>Mytiloidea</taxon>
        <taxon>Mytilidae</taxon>
        <taxon>Mytilinae</taxon>
        <taxon>Mytilus</taxon>
    </lineage>
</organism>